<proteinExistence type="predicted"/>
<dbReference type="GO" id="GO:0035091">
    <property type="term" value="F:phosphatidylinositol binding"/>
    <property type="evidence" value="ECO:0007669"/>
    <property type="project" value="InterPro"/>
</dbReference>
<dbReference type="SMART" id="SM00312">
    <property type="entry name" value="PX"/>
    <property type="match status" value="2"/>
</dbReference>
<dbReference type="AlphaFoldDB" id="A0A1R2BPA4"/>
<dbReference type="InterPro" id="IPR036871">
    <property type="entry name" value="PX_dom_sf"/>
</dbReference>
<feature type="transmembrane region" description="Helical" evidence="1">
    <location>
        <begin position="46"/>
        <end position="65"/>
    </location>
</feature>
<organism evidence="3 4">
    <name type="scientific">Stentor coeruleus</name>
    <dbReference type="NCBI Taxonomy" id="5963"/>
    <lineage>
        <taxon>Eukaryota</taxon>
        <taxon>Sar</taxon>
        <taxon>Alveolata</taxon>
        <taxon>Ciliophora</taxon>
        <taxon>Postciliodesmatophora</taxon>
        <taxon>Heterotrichea</taxon>
        <taxon>Heterotrichida</taxon>
        <taxon>Stentoridae</taxon>
        <taxon>Stentor</taxon>
    </lineage>
</organism>
<dbReference type="OrthoDB" id="325081at2759"/>
<keyword evidence="1" id="KW-0812">Transmembrane</keyword>
<accession>A0A1R2BPA4</accession>
<dbReference type="SUPFAM" id="SSF64268">
    <property type="entry name" value="PX domain"/>
    <property type="match status" value="2"/>
</dbReference>
<reference evidence="3 4" key="1">
    <citation type="submission" date="2016-11" db="EMBL/GenBank/DDBJ databases">
        <title>The macronuclear genome of Stentor coeruleus: a giant cell with tiny introns.</title>
        <authorList>
            <person name="Slabodnick M."/>
            <person name="Ruby J.G."/>
            <person name="Reiff S.B."/>
            <person name="Swart E.C."/>
            <person name="Gosai S."/>
            <person name="Prabakaran S."/>
            <person name="Witkowska E."/>
            <person name="Larue G.E."/>
            <person name="Fisher S."/>
            <person name="Freeman R.M."/>
            <person name="Gunawardena J."/>
            <person name="Chu W."/>
            <person name="Stover N.A."/>
            <person name="Gregory B.D."/>
            <person name="Nowacki M."/>
            <person name="Derisi J."/>
            <person name="Roy S.W."/>
            <person name="Marshall W.F."/>
            <person name="Sood P."/>
        </authorList>
    </citation>
    <scope>NUCLEOTIDE SEQUENCE [LARGE SCALE GENOMIC DNA]</scope>
    <source>
        <strain evidence="3">WM001</strain>
    </source>
</reference>
<keyword evidence="1" id="KW-0472">Membrane</keyword>
<keyword evidence="1" id="KW-1133">Transmembrane helix</keyword>
<feature type="domain" description="PX" evidence="2">
    <location>
        <begin position="342"/>
        <end position="453"/>
    </location>
</feature>
<evidence type="ECO:0000313" key="3">
    <source>
        <dbReference type="EMBL" id="OMJ78540.1"/>
    </source>
</evidence>
<dbReference type="InterPro" id="IPR001683">
    <property type="entry name" value="PX_dom"/>
</dbReference>
<evidence type="ECO:0000259" key="2">
    <source>
        <dbReference type="PROSITE" id="PS50195"/>
    </source>
</evidence>
<sequence>MNLNLIIYSVISAGNILAFITTLALSLKKQKVEQESITITHTKSHLIKLILATSNLLVSVAIFIIDICNKNIENIVENTSYTFLWLFSIMILRREFIRIGKTSLVLIIFWFIILLLPLSSFLLSILENNSEYHHLRNLLILIIILFNCALIVFCLIRTVDVRDVYTRTSTTYQQMLKSYFIEDESLEDSRKDLSVVDDAEEKDKSIFERENIKKIVIKETKNIEDGSGIDVCYVIEICYGKTKNLMRKVMRRFREFIEMFYDLKKYNPRVVFPEFPVLTINKEDLTEEIIRNHGIFFNELFDIIISRRLRSQVLDKFLSNTNESEYIKTNPKDRVMSTVFETVFTVNISKTKKDKHKFVSQTIYEITVSCGKFSITTHHYFSDFKSLRKSLKNSHENIIDLPKSHLTKSSINPKVVEERKIKLAEFLQYLLDTPEFKTDPEVVNFLKLDAITGFSDNPVYQDIEKIGN</sequence>
<gene>
    <name evidence="3" type="ORF">SteCoe_21601</name>
</gene>
<dbReference type="PROSITE" id="PS50195">
    <property type="entry name" value="PX"/>
    <property type="match status" value="1"/>
</dbReference>
<feature type="transmembrane region" description="Helical" evidence="1">
    <location>
        <begin position="6"/>
        <end position="25"/>
    </location>
</feature>
<evidence type="ECO:0000313" key="4">
    <source>
        <dbReference type="Proteomes" id="UP000187209"/>
    </source>
</evidence>
<dbReference type="EMBL" id="MPUH01000516">
    <property type="protein sequence ID" value="OMJ78540.1"/>
    <property type="molecule type" value="Genomic_DNA"/>
</dbReference>
<feature type="transmembrane region" description="Helical" evidence="1">
    <location>
        <begin position="104"/>
        <end position="126"/>
    </location>
</feature>
<keyword evidence="4" id="KW-1185">Reference proteome</keyword>
<feature type="transmembrane region" description="Helical" evidence="1">
    <location>
        <begin position="71"/>
        <end position="92"/>
    </location>
</feature>
<evidence type="ECO:0000256" key="1">
    <source>
        <dbReference type="SAM" id="Phobius"/>
    </source>
</evidence>
<dbReference type="CDD" id="cd06093">
    <property type="entry name" value="PX_domain"/>
    <property type="match status" value="2"/>
</dbReference>
<dbReference type="Pfam" id="PF00787">
    <property type="entry name" value="PX"/>
    <property type="match status" value="1"/>
</dbReference>
<name>A0A1R2BPA4_9CILI</name>
<protein>
    <recommendedName>
        <fullName evidence="2">PX domain-containing protein</fullName>
    </recommendedName>
</protein>
<feature type="transmembrane region" description="Helical" evidence="1">
    <location>
        <begin position="138"/>
        <end position="159"/>
    </location>
</feature>
<dbReference type="Proteomes" id="UP000187209">
    <property type="component" value="Unassembled WGS sequence"/>
</dbReference>
<dbReference type="Gene3D" id="3.30.1520.10">
    <property type="entry name" value="Phox-like domain"/>
    <property type="match status" value="2"/>
</dbReference>
<comment type="caution">
    <text evidence="3">The sequence shown here is derived from an EMBL/GenBank/DDBJ whole genome shotgun (WGS) entry which is preliminary data.</text>
</comment>